<accession>A0AAE3GQ71</accession>
<evidence type="ECO:0000313" key="1">
    <source>
        <dbReference type="EMBL" id="MCP2728675.1"/>
    </source>
</evidence>
<dbReference type="EMBL" id="JAMZMM010000068">
    <property type="protein sequence ID" value="MCP2728675.1"/>
    <property type="molecule type" value="Genomic_DNA"/>
</dbReference>
<evidence type="ECO:0000313" key="2">
    <source>
        <dbReference type="Proteomes" id="UP001204953"/>
    </source>
</evidence>
<reference evidence="1" key="1">
    <citation type="submission" date="2022-06" db="EMBL/GenBank/DDBJ databases">
        <title>New cyanobacteria of genus Symplocastrum in benthos of Lake Baikal.</title>
        <authorList>
            <person name="Sorokovikova E."/>
            <person name="Tikhonova I."/>
            <person name="Krasnopeev A."/>
            <person name="Evseev P."/>
            <person name="Gladkikh A."/>
            <person name="Belykh O."/>
        </authorList>
    </citation>
    <scope>NUCLEOTIDE SEQUENCE</scope>
    <source>
        <strain evidence="1">BBK-W-15</strain>
    </source>
</reference>
<organism evidence="1 2">
    <name type="scientific">Limnofasciculus baicalensis BBK-W-15</name>
    <dbReference type="NCBI Taxonomy" id="2699891"/>
    <lineage>
        <taxon>Bacteria</taxon>
        <taxon>Bacillati</taxon>
        <taxon>Cyanobacteriota</taxon>
        <taxon>Cyanophyceae</taxon>
        <taxon>Coleofasciculales</taxon>
        <taxon>Coleofasciculaceae</taxon>
        <taxon>Limnofasciculus</taxon>
        <taxon>Limnofasciculus baicalensis</taxon>
    </lineage>
</organism>
<dbReference type="PROSITE" id="PS51257">
    <property type="entry name" value="PROKAR_LIPOPROTEIN"/>
    <property type="match status" value="1"/>
</dbReference>
<feature type="non-terminal residue" evidence="1">
    <location>
        <position position="248"/>
    </location>
</feature>
<dbReference type="Proteomes" id="UP001204953">
    <property type="component" value="Unassembled WGS sequence"/>
</dbReference>
<name>A0AAE3GQ71_9CYAN</name>
<sequence length="248" mass="27976">MIRDRFIKITITAILLLTLLISCQNRSGQEKPQPNLIQTSSAQTTQETSSKTITYGDLIINEKSDYIMIPVTLSENSDRNKGGLLRGASLSDFSEYDRKGLFDNILFYRKQDGESHLLLNKPAKISSFDTLEKKEPGKPPTQLLIYKIIETDTNADKKISYEDATIGYLSDLSGKNIKQITPNNTQILNWSIIQSIKSIFVKIIKDSNNDKKFTETDESTYIKVSLENPTIGTEIISDEIEKQIKSIS</sequence>
<comment type="caution">
    <text evidence="1">The sequence shown here is derived from an EMBL/GenBank/DDBJ whole genome shotgun (WGS) entry which is preliminary data.</text>
</comment>
<evidence type="ECO:0008006" key="3">
    <source>
        <dbReference type="Google" id="ProtNLM"/>
    </source>
</evidence>
<proteinExistence type="predicted"/>
<gene>
    <name evidence="1" type="ORF">NJ959_09350</name>
</gene>
<dbReference type="AlphaFoldDB" id="A0AAE3GQ71"/>
<keyword evidence="2" id="KW-1185">Reference proteome</keyword>
<dbReference type="RefSeq" id="WP_254011470.1">
    <property type="nucleotide sequence ID" value="NZ_JAMZMM010000068.1"/>
</dbReference>
<protein>
    <recommendedName>
        <fullName evidence="3">Lipoprotein</fullName>
    </recommendedName>
</protein>